<protein>
    <recommendedName>
        <fullName evidence="3">NurA domain-containing protein</fullName>
    </recommendedName>
</protein>
<gene>
    <name evidence="1" type="ORF">F0A17_19530</name>
</gene>
<keyword evidence="2" id="KW-1185">Reference proteome</keyword>
<accession>A0A7V7KFF0</accession>
<dbReference type="AlphaFoldDB" id="A0A7V7KFF0"/>
<evidence type="ECO:0000313" key="2">
    <source>
        <dbReference type="Proteomes" id="UP000486760"/>
    </source>
</evidence>
<name>A0A7V7KFF0_9GAMM</name>
<comment type="caution">
    <text evidence="1">The sequence shown here is derived from an EMBL/GenBank/DDBJ whole genome shotgun (WGS) entry which is preliminary data.</text>
</comment>
<reference evidence="1 2" key="1">
    <citation type="submission" date="2019-08" db="EMBL/GenBank/DDBJ databases">
        <title>Bioinformatics analysis of the strain L3 and L5.</title>
        <authorList>
            <person name="Li X."/>
        </authorList>
    </citation>
    <scope>NUCLEOTIDE SEQUENCE [LARGE SCALE GENOMIC DNA]</scope>
    <source>
        <strain evidence="1 2">L5</strain>
    </source>
</reference>
<proteinExistence type="predicted"/>
<evidence type="ECO:0008006" key="3">
    <source>
        <dbReference type="Google" id="ProtNLM"/>
    </source>
</evidence>
<organism evidence="1 2">
    <name type="scientific">Billgrantia pellis</name>
    <dbReference type="NCBI Taxonomy" id="2606936"/>
    <lineage>
        <taxon>Bacteria</taxon>
        <taxon>Pseudomonadati</taxon>
        <taxon>Pseudomonadota</taxon>
        <taxon>Gammaproteobacteria</taxon>
        <taxon>Oceanospirillales</taxon>
        <taxon>Halomonadaceae</taxon>
        <taxon>Billgrantia</taxon>
    </lineage>
</organism>
<sequence length="441" mass="49322">MAYNKGKYPFEAASKIAHMEVIRDPALAEILQGLRSDTPATVPPGFLKTGTVDLSKPHEISTVVTVDGGMTTIPNPKRREKRVAFIQVGIMLLSLEDLDRIAEDIFMDPRRLNAYLKRIDRYPSIVPLSGVRRPGRTLRDSNREILNAILSPPWTGLYDVLEFLLWRGWLGPTSPMPDRSMDCVQCRRVFSLPKQRTFSCPHCGFDHYLSDYLGLTTETEDNGREQLASMVMATVELLALFLLPMKLCKARKLERLREILLIKDGPLMLRAEGYRIVDGVREFVEWLYARGHCLNLVGVEKTGDFAEFIQDFEKQLPEPGDYFLPSRKFVVEQVQGRSFDPGKYRNRVSFGSRLGVRLSPTHMVALQLPTSTLDEGGPLEPKPADMSALGNCIRALSRLTSTKPDNAILPLVLANSAVSLSDRPSAGILDDYLTQMAGATA</sequence>
<dbReference type="Proteomes" id="UP000486760">
    <property type="component" value="Unassembled WGS sequence"/>
</dbReference>
<dbReference type="RefSeq" id="WP_149330038.1">
    <property type="nucleotide sequence ID" value="NZ_VTPY01000008.1"/>
</dbReference>
<dbReference type="EMBL" id="VTPY01000008">
    <property type="protein sequence ID" value="KAA0010074.1"/>
    <property type="molecule type" value="Genomic_DNA"/>
</dbReference>
<evidence type="ECO:0000313" key="1">
    <source>
        <dbReference type="EMBL" id="KAA0010074.1"/>
    </source>
</evidence>